<evidence type="ECO:0000256" key="4">
    <source>
        <dbReference type="ARBA" id="ARBA00022759"/>
    </source>
</evidence>
<sequence length="60" mass="6461">LHLLRAMTVLGLPNTVKTDNGPAYASGALHRFFNDWGIKHVMGIPHSPMGQAIVEQAHGS</sequence>
<dbReference type="GO" id="GO:0035613">
    <property type="term" value="F:RNA stem-loop binding"/>
    <property type="evidence" value="ECO:0007669"/>
    <property type="project" value="TreeGrafter"/>
</dbReference>
<organism evidence="8 9">
    <name type="scientific">Oxyruncus cristatus</name>
    <name type="common">sharpbill</name>
    <dbReference type="NCBI Taxonomy" id="114331"/>
    <lineage>
        <taxon>Eukaryota</taxon>
        <taxon>Metazoa</taxon>
        <taxon>Chordata</taxon>
        <taxon>Craniata</taxon>
        <taxon>Vertebrata</taxon>
        <taxon>Euteleostomi</taxon>
        <taxon>Archelosauria</taxon>
        <taxon>Archosauria</taxon>
        <taxon>Dinosauria</taxon>
        <taxon>Saurischia</taxon>
        <taxon>Theropoda</taxon>
        <taxon>Coelurosauria</taxon>
        <taxon>Aves</taxon>
        <taxon>Neognathae</taxon>
        <taxon>Neoaves</taxon>
        <taxon>Telluraves</taxon>
        <taxon>Australaves</taxon>
        <taxon>Passeriformes</taxon>
        <taxon>Cotingidae</taxon>
        <taxon>Oxyruncus</taxon>
    </lineage>
</organism>
<dbReference type="InterPro" id="IPR036397">
    <property type="entry name" value="RNaseH_sf"/>
</dbReference>
<dbReference type="Proteomes" id="UP000564466">
    <property type="component" value="Unassembled WGS sequence"/>
</dbReference>
<keyword evidence="3" id="KW-0540">Nuclease</keyword>
<dbReference type="AlphaFoldDB" id="A0A7L1A207"/>
<gene>
    <name evidence="8" type="primary">Ervk6_1</name>
    <name evidence="8" type="ORF">OXYCRI_R15387</name>
</gene>
<evidence type="ECO:0000256" key="6">
    <source>
        <dbReference type="ARBA" id="ARBA00022918"/>
    </source>
</evidence>
<dbReference type="GO" id="GO:0004519">
    <property type="term" value="F:endonuclease activity"/>
    <property type="evidence" value="ECO:0007669"/>
    <property type="project" value="UniProtKB-KW"/>
</dbReference>
<keyword evidence="9" id="KW-1185">Reference proteome</keyword>
<evidence type="ECO:0000256" key="5">
    <source>
        <dbReference type="ARBA" id="ARBA00022801"/>
    </source>
</evidence>
<dbReference type="PROSITE" id="PS50994">
    <property type="entry name" value="INTEGRASE"/>
    <property type="match status" value="1"/>
</dbReference>
<dbReference type="Pfam" id="PF00665">
    <property type="entry name" value="rve"/>
    <property type="match status" value="1"/>
</dbReference>
<feature type="non-terminal residue" evidence="8">
    <location>
        <position position="1"/>
    </location>
</feature>
<dbReference type="GO" id="GO:0016787">
    <property type="term" value="F:hydrolase activity"/>
    <property type="evidence" value="ECO:0007669"/>
    <property type="project" value="UniProtKB-KW"/>
</dbReference>
<keyword evidence="6" id="KW-0695">RNA-directed DNA polymerase</keyword>
<feature type="non-terminal residue" evidence="8">
    <location>
        <position position="60"/>
    </location>
</feature>
<evidence type="ECO:0000256" key="2">
    <source>
        <dbReference type="ARBA" id="ARBA00022695"/>
    </source>
</evidence>
<keyword evidence="4" id="KW-0255">Endonuclease</keyword>
<dbReference type="PANTHER" id="PTHR41694">
    <property type="entry name" value="ENDOGENOUS RETROVIRUS GROUP K MEMBER POL PROTEIN"/>
    <property type="match status" value="1"/>
</dbReference>
<dbReference type="Gene3D" id="3.30.420.10">
    <property type="entry name" value="Ribonuclease H-like superfamily/Ribonuclease H"/>
    <property type="match status" value="1"/>
</dbReference>
<proteinExistence type="predicted"/>
<dbReference type="InterPro" id="IPR012337">
    <property type="entry name" value="RNaseH-like_sf"/>
</dbReference>
<comment type="caution">
    <text evidence="8">The sequence shown here is derived from an EMBL/GenBank/DDBJ whole genome shotgun (WGS) entry which is preliminary data.</text>
</comment>
<dbReference type="PANTHER" id="PTHR41694:SF3">
    <property type="entry name" value="RNA-DIRECTED DNA POLYMERASE-RELATED"/>
    <property type="match status" value="1"/>
</dbReference>
<dbReference type="GO" id="GO:0015074">
    <property type="term" value="P:DNA integration"/>
    <property type="evidence" value="ECO:0007669"/>
    <property type="project" value="InterPro"/>
</dbReference>
<accession>A0A7L1A207</accession>
<feature type="domain" description="Integrase catalytic" evidence="7">
    <location>
        <begin position="1"/>
        <end position="60"/>
    </location>
</feature>
<keyword evidence="2" id="KW-0548">Nucleotidyltransferase</keyword>
<dbReference type="EMBL" id="VXAY01006765">
    <property type="protein sequence ID" value="NXM35302.1"/>
    <property type="molecule type" value="Genomic_DNA"/>
</dbReference>
<protein>
    <submittedName>
        <fullName evidence="8">POK6 protein</fullName>
    </submittedName>
</protein>
<name>A0A7L1A207_9PASS</name>
<evidence type="ECO:0000256" key="3">
    <source>
        <dbReference type="ARBA" id="ARBA00022722"/>
    </source>
</evidence>
<evidence type="ECO:0000259" key="7">
    <source>
        <dbReference type="PROSITE" id="PS50994"/>
    </source>
</evidence>
<keyword evidence="5" id="KW-0378">Hydrolase</keyword>
<dbReference type="GO" id="GO:0003964">
    <property type="term" value="F:RNA-directed DNA polymerase activity"/>
    <property type="evidence" value="ECO:0007669"/>
    <property type="project" value="UniProtKB-KW"/>
</dbReference>
<keyword evidence="1" id="KW-0808">Transferase</keyword>
<dbReference type="InterPro" id="IPR001584">
    <property type="entry name" value="Integrase_cat-core"/>
</dbReference>
<reference evidence="8 9" key="1">
    <citation type="submission" date="2019-09" db="EMBL/GenBank/DDBJ databases">
        <title>Bird 10,000 Genomes (B10K) Project - Family phase.</title>
        <authorList>
            <person name="Zhang G."/>
        </authorList>
    </citation>
    <scope>NUCLEOTIDE SEQUENCE [LARGE SCALE GENOMIC DNA]</scope>
    <source>
        <strain evidence="8">B10K-DU-002-07</strain>
        <tissue evidence="8">Muscle</tissue>
    </source>
</reference>
<dbReference type="SUPFAM" id="SSF53098">
    <property type="entry name" value="Ribonuclease H-like"/>
    <property type="match status" value="1"/>
</dbReference>
<evidence type="ECO:0000313" key="9">
    <source>
        <dbReference type="Proteomes" id="UP000564466"/>
    </source>
</evidence>
<evidence type="ECO:0000256" key="1">
    <source>
        <dbReference type="ARBA" id="ARBA00022679"/>
    </source>
</evidence>
<evidence type="ECO:0000313" key="8">
    <source>
        <dbReference type="EMBL" id="NXM35302.1"/>
    </source>
</evidence>